<feature type="chain" id="PRO_5010712576" description="Store-operated calcium entry-associated regulatory factor" evidence="16">
    <location>
        <begin position="33"/>
        <end position="357"/>
    </location>
</feature>
<sequence>MHARLTRLAQLANLLLPLLLLATDAAFPGAAAAKPDDAILLSGVRTLTLRAGRATSHRRVAAVPQLRCVSAPRVCALHEVDVMRCANQGSSYGPEDVEWSCTASLPPELKLGATDVVCEGYARPDDPYVLRGSCGVEYRLVLTDLGERRFPDIANAGSGGDGGWFSGWGPGKESGGGGVGGGDSGWDLGSSLFSVIFVGVLLWIIYSAWTQANLPAAARGRPRNRWFGGGGWGGFDPGFGPGGGGGGGGGGGYGGGYGGDAPPPYSKYSSSSRQNQGNWRPGFWSGLAGGAAAGYLAGNRGGRQQEPRNSYESHGSGGGSWNAPRQPRPPSSSWGSGEASTSVSRYTSTGFGSTSRR</sequence>
<feature type="compositionally biased region" description="Polar residues" evidence="14">
    <location>
        <begin position="345"/>
        <end position="357"/>
    </location>
</feature>
<evidence type="ECO:0000256" key="1">
    <source>
        <dbReference type="ARBA" id="ARBA00004115"/>
    </source>
</evidence>
<evidence type="ECO:0000313" key="17">
    <source>
        <dbReference type="EMBL" id="GAP87441.1"/>
    </source>
</evidence>
<accession>A0A1W2TH33</accession>
<dbReference type="PANTHER" id="PTHR15929:SF0">
    <property type="entry name" value="STORE-OPERATED CALCIUM ENTRY-ASSOCIATED REGULATORY FACTOR"/>
    <property type="match status" value="1"/>
</dbReference>
<evidence type="ECO:0000256" key="15">
    <source>
        <dbReference type="SAM" id="Phobius"/>
    </source>
</evidence>
<evidence type="ECO:0000256" key="9">
    <source>
        <dbReference type="ARBA" id="ARBA00022837"/>
    </source>
</evidence>
<proteinExistence type="inferred from homology"/>
<feature type="transmembrane region" description="Helical" evidence="15">
    <location>
        <begin position="192"/>
        <end position="209"/>
    </location>
</feature>
<evidence type="ECO:0000256" key="5">
    <source>
        <dbReference type="ARBA" id="ARBA00022568"/>
    </source>
</evidence>
<evidence type="ECO:0000256" key="12">
    <source>
        <dbReference type="ARBA" id="ARBA00023136"/>
    </source>
</evidence>
<evidence type="ECO:0000256" key="14">
    <source>
        <dbReference type="SAM" id="MobiDB-lite"/>
    </source>
</evidence>
<evidence type="ECO:0000256" key="2">
    <source>
        <dbReference type="ARBA" id="ARBA00006833"/>
    </source>
</evidence>
<gene>
    <name evidence="17" type="ORF">SAMD00023353_2601140</name>
</gene>
<dbReference type="GO" id="GO:0005789">
    <property type="term" value="C:endoplasmic reticulum membrane"/>
    <property type="evidence" value="ECO:0007669"/>
    <property type="project" value="UniProtKB-SubCell"/>
</dbReference>
<dbReference type="GO" id="GO:0006816">
    <property type="term" value="P:calcium ion transport"/>
    <property type="evidence" value="ECO:0007669"/>
    <property type="project" value="UniProtKB-KW"/>
</dbReference>
<dbReference type="STRING" id="77044.A0A1W2TH33"/>
<evidence type="ECO:0000256" key="4">
    <source>
        <dbReference type="ARBA" id="ARBA00022448"/>
    </source>
</evidence>
<dbReference type="AlphaFoldDB" id="A0A1W2TH33"/>
<dbReference type="OrthoDB" id="20303at2759"/>
<keyword evidence="5" id="KW-0109">Calcium transport</keyword>
<evidence type="ECO:0000256" key="8">
    <source>
        <dbReference type="ARBA" id="ARBA00022824"/>
    </source>
</evidence>
<keyword evidence="12 15" id="KW-0472">Membrane</keyword>
<dbReference type="PANTHER" id="PTHR15929">
    <property type="entry name" value="STORE-OPERATED CALCIUM ENTRY-ASSOCIATED REGULATORY FACTOR"/>
    <property type="match status" value="1"/>
</dbReference>
<keyword evidence="4" id="KW-0813">Transport</keyword>
<feature type="compositionally biased region" description="Low complexity" evidence="14">
    <location>
        <begin position="331"/>
        <end position="344"/>
    </location>
</feature>
<evidence type="ECO:0000256" key="16">
    <source>
        <dbReference type="SAM" id="SignalP"/>
    </source>
</evidence>
<dbReference type="EMBL" id="DF977471">
    <property type="protein sequence ID" value="GAP87441.1"/>
    <property type="molecule type" value="Genomic_DNA"/>
</dbReference>
<dbReference type="GO" id="GO:2001256">
    <property type="term" value="P:regulation of store-operated calcium entry"/>
    <property type="evidence" value="ECO:0007669"/>
    <property type="project" value="InterPro"/>
</dbReference>
<dbReference type="Pfam" id="PF06682">
    <property type="entry name" value="SARAF"/>
    <property type="match status" value="1"/>
</dbReference>
<keyword evidence="11" id="KW-0406">Ion transport</keyword>
<evidence type="ECO:0000256" key="10">
    <source>
        <dbReference type="ARBA" id="ARBA00022989"/>
    </source>
</evidence>
<keyword evidence="10 15" id="KW-1133">Transmembrane helix</keyword>
<keyword evidence="9" id="KW-0106">Calcium</keyword>
<keyword evidence="7 16" id="KW-0732">Signal</keyword>
<name>A0A1W2TH33_ROSNE</name>
<comment type="similarity">
    <text evidence="2">Belongs to the SARAF family.</text>
</comment>
<dbReference type="OMA" id="WILKGSC"/>
<feature type="signal peptide" evidence="16">
    <location>
        <begin position="1"/>
        <end position="32"/>
    </location>
</feature>
<organism evidence="17">
    <name type="scientific">Rosellinia necatrix</name>
    <name type="common">White root-rot fungus</name>
    <dbReference type="NCBI Taxonomy" id="77044"/>
    <lineage>
        <taxon>Eukaryota</taxon>
        <taxon>Fungi</taxon>
        <taxon>Dikarya</taxon>
        <taxon>Ascomycota</taxon>
        <taxon>Pezizomycotina</taxon>
        <taxon>Sordariomycetes</taxon>
        <taxon>Xylariomycetidae</taxon>
        <taxon>Xylariales</taxon>
        <taxon>Xylariaceae</taxon>
        <taxon>Rosellinia</taxon>
    </lineage>
</organism>
<protein>
    <recommendedName>
        <fullName evidence="3">Store-operated calcium entry-associated regulatory factor</fullName>
    </recommendedName>
    <alternativeName>
        <fullName evidence="13">Transmembrane protein 66</fullName>
    </alternativeName>
</protein>
<feature type="region of interest" description="Disordered" evidence="14">
    <location>
        <begin position="264"/>
        <end position="283"/>
    </location>
</feature>
<dbReference type="InterPro" id="IPR009567">
    <property type="entry name" value="SARAF"/>
</dbReference>
<evidence type="ECO:0000256" key="7">
    <source>
        <dbReference type="ARBA" id="ARBA00022729"/>
    </source>
</evidence>
<comment type="subcellular location">
    <subcellularLocation>
        <location evidence="1">Endoplasmic reticulum membrane</location>
        <topology evidence="1">Single-pass type I membrane protein</topology>
    </subcellularLocation>
</comment>
<evidence type="ECO:0000256" key="3">
    <source>
        <dbReference type="ARBA" id="ARBA00016584"/>
    </source>
</evidence>
<evidence type="ECO:0000256" key="13">
    <source>
        <dbReference type="ARBA" id="ARBA00031116"/>
    </source>
</evidence>
<keyword evidence="6 15" id="KW-0812">Transmembrane</keyword>
<evidence type="ECO:0000256" key="11">
    <source>
        <dbReference type="ARBA" id="ARBA00023065"/>
    </source>
</evidence>
<keyword evidence="18" id="KW-1185">Reference proteome</keyword>
<feature type="region of interest" description="Disordered" evidence="14">
    <location>
        <begin position="295"/>
        <end position="357"/>
    </location>
</feature>
<keyword evidence="8" id="KW-0256">Endoplasmic reticulum</keyword>
<evidence type="ECO:0000313" key="18">
    <source>
        <dbReference type="Proteomes" id="UP000054516"/>
    </source>
</evidence>
<dbReference type="Proteomes" id="UP000054516">
    <property type="component" value="Unassembled WGS sequence"/>
</dbReference>
<reference evidence="17" key="1">
    <citation type="submission" date="2016-03" db="EMBL/GenBank/DDBJ databases">
        <title>Draft genome sequence of Rosellinia necatrix.</title>
        <authorList>
            <person name="Kanematsu S."/>
        </authorList>
    </citation>
    <scope>NUCLEOTIDE SEQUENCE [LARGE SCALE GENOMIC DNA]</scope>
    <source>
        <strain evidence="17">W97</strain>
    </source>
</reference>
<evidence type="ECO:0000256" key="6">
    <source>
        <dbReference type="ARBA" id="ARBA00022692"/>
    </source>
</evidence>